<dbReference type="Proteomes" id="UP000029500">
    <property type="component" value="Chromosome"/>
</dbReference>
<protein>
    <submittedName>
        <fullName evidence="1">Uncharacterized protein</fullName>
    </submittedName>
</protein>
<dbReference type="EMBL" id="CP009287">
    <property type="protein sequence ID" value="AIQ70363.1"/>
    <property type="molecule type" value="Genomic_DNA"/>
</dbReference>
<gene>
    <name evidence="1" type="ORF">PGRAT_24070</name>
</gene>
<dbReference type="eggNOG" id="ENOG502ZMH3">
    <property type="taxonomic scope" value="Bacteria"/>
</dbReference>
<organism evidence="1 2">
    <name type="scientific">Paenibacillus graminis</name>
    <dbReference type="NCBI Taxonomy" id="189425"/>
    <lineage>
        <taxon>Bacteria</taxon>
        <taxon>Bacillati</taxon>
        <taxon>Bacillota</taxon>
        <taxon>Bacilli</taxon>
        <taxon>Bacillales</taxon>
        <taxon>Paenibacillaceae</taxon>
        <taxon>Paenibacillus</taxon>
    </lineage>
</organism>
<dbReference type="STRING" id="189425.PGRAT_24070"/>
<accession>A0A089MFU9</accession>
<proteinExistence type="predicted"/>
<reference evidence="1 2" key="1">
    <citation type="submission" date="2014-08" db="EMBL/GenBank/DDBJ databases">
        <title>Comparative genomics of the Paenibacillus odorifer group.</title>
        <authorList>
            <person name="den Bakker H.C."/>
            <person name="Tsai Y.-C."/>
            <person name="Martin N."/>
            <person name="Korlach J."/>
            <person name="Wiedmann M."/>
        </authorList>
    </citation>
    <scope>NUCLEOTIDE SEQUENCE [LARGE SCALE GENOMIC DNA]</scope>
    <source>
        <strain evidence="1 2">DSM 15220</strain>
    </source>
</reference>
<dbReference type="RefSeq" id="WP_025706333.1">
    <property type="nucleotide sequence ID" value="NZ_CP009287.1"/>
</dbReference>
<sequence length="191" mass="21685">MFHEFSHRHTPCTVNGLPEAVILSRGSSGSSQFGRESDYIGRFAPESSVLPGALIETGETFLVCSLRPTPDRDKYCGMVKTNMIVKVQRYVQQYDENDNPIGEPEFQDIETEVQSFVRYVTGQLRQEDPGLLPTSTHLIRLQNTVDVRRPNDLLLLGPDRIVLNGRPYQVDVIDDIQFPGLYQIQLSEDMR</sequence>
<keyword evidence="2" id="KW-1185">Reference proteome</keyword>
<evidence type="ECO:0000313" key="1">
    <source>
        <dbReference type="EMBL" id="AIQ70363.1"/>
    </source>
</evidence>
<dbReference type="OrthoDB" id="3034639at2"/>
<name>A0A089MFU9_9BACL</name>
<dbReference type="HOGENOM" id="CLU_1420232_0_0_9"/>
<evidence type="ECO:0000313" key="2">
    <source>
        <dbReference type="Proteomes" id="UP000029500"/>
    </source>
</evidence>
<dbReference type="KEGG" id="pgm:PGRAT_24070"/>
<dbReference type="AlphaFoldDB" id="A0A089MFU9"/>